<dbReference type="PANTHER" id="PTHR34387">
    <property type="entry name" value="SLR1258 PROTEIN"/>
    <property type="match status" value="1"/>
</dbReference>
<protein>
    <submittedName>
        <fullName evidence="2">SIMPL domain-containing protein</fullName>
    </submittedName>
</protein>
<reference evidence="2" key="1">
    <citation type="submission" date="2023-06" db="EMBL/GenBank/DDBJ databases">
        <title>Robiginitalea aurantiacus sp. nov. and Algoriphagus sediminis sp. nov., isolated from coastal sediment.</title>
        <authorList>
            <person name="Zhou Z.Y."/>
            <person name="An J."/>
            <person name="Jia Y.W."/>
            <person name="Du Z.J."/>
        </authorList>
    </citation>
    <scope>NUCLEOTIDE SEQUENCE</scope>
    <source>
        <strain evidence="2">C2-7</strain>
    </source>
</reference>
<sequence length="229" mass="25663">MKSILTSILFLFFVSMALAQEEASIPIIEVQGYSDRAIAPDEAIFTITLEEKSMRVNDAVDVLKQKTENLAKELKRNKIKDYKLVADNFSVDLNRVYRKGESRDSGYVARQTLRIITNSKNEDLQGIVESIQDAGDMSFNLHFQISENTRKSIDNALLTEALQDAQERSRLIATALGLRSLTVHKVQIVGQSAGGPRMMMAAAASDSPEMMINPDDQKISKRVLIKYTY</sequence>
<evidence type="ECO:0000256" key="1">
    <source>
        <dbReference type="SAM" id="SignalP"/>
    </source>
</evidence>
<evidence type="ECO:0000313" key="3">
    <source>
        <dbReference type="Proteomes" id="UP001171916"/>
    </source>
</evidence>
<name>A0ABT7Y846_9BACT</name>
<comment type="caution">
    <text evidence="2">The sequence shown here is derived from an EMBL/GenBank/DDBJ whole genome shotgun (WGS) entry which is preliminary data.</text>
</comment>
<dbReference type="Gene3D" id="3.30.70.2970">
    <property type="entry name" value="Protein of unknown function (DUF541), domain 2"/>
    <property type="match status" value="1"/>
</dbReference>
<feature type="chain" id="PRO_5046313101" evidence="1">
    <location>
        <begin position="20"/>
        <end position="229"/>
    </location>
</feature>
<dbReference type="EMBL" id="JAUEPH010000001">
    <property type="protein sequence ID" value="MDN3202682.1"/>
    <property type="molecule type" value="Genomic_DNA"/>
</dbReference>
<gene>
    <name evidence="2" type="ORF">QVH07_00920</name>
</gene>
<dbReference type="RefSeq" id="WP_289998236.1">
    <property type="nucleotide sequence ID" value="NZ_JAUEPH010000001.1"/>
</dbReference>
<keyword evidence="1" id="KW-0732">Signal</keyword>
<feature type="signal peptide" evidence="1">
    <location>
        <begin position="1"/>
        <end position="19"/>
    </location>
</feature>
<dbReference type="Proteomes" id="UP001171916">
    <property type="component" value="Unassembled WGS sequence"/>
</dbReference>
<dbReference type="PANTHER" id="PTHR34387:SF2">
    <property type="entry name" value="SLR1258 PROTEIN"/>
    <property type="match status" value="1"/>
</dbReference>
<proteinExistence type="predicted"/>
<dbReference type="Pfam" id="PF04402">
    <property type="entry name" value="SIMPL"/>
    <property type="match status" value="1"/>
</dbReference>
<organism evidence="2 3">
    <name type="scientific">Algoriphagus sediminis</name>
    <dbReference type="NCBI Taxonomy" id="3057113"/>
    <lineage>
        <taxon>Bacteria</taxon>
        <taxon>Pseudomonadati</taxon>
        <taxon>Bacteroidota</taxon>
        <taxon>Cytophagia</taxon>
        <taxon>Cytophagales</taxon>
        <taxon>Cyclobacteriaceae</taxon>
        <taxon>Algoriphagus</taxon>
    </lineage>
</organism>
<dbReference type="InterPro" id="IPR052022">
    <property type="entry name" value="26kDa_periplasmic_antigen"/>
</dbReference>
<accession>A0ABT7Y846</accession>
<keyword evidence="3" id="KW-1185">Reference proteome</keyword>
<evidence type="ECO:0000313" key="2">
    <source>
        <dbReference type="EMBL" id="MDN3202682.1"/>
    </source>
</evidence>
<dbReference type="Gene3D" id="3.30.110.170">
    <property type="entry name" value="Protein of unknown function (DUF541), domain 1"/>
    <property type="match status" value="1"/>
</dbReference>
<dbReference type="InterPro" id="IPR007497">
    <property type="entry name" value="SIMPL/DUF541"/>
</dbReference>